<dbReference type="EC" id="2.7.7.7" evidence="2"/>
<dbReference type="Pfam" id="PF13177">
    <property type="entry name" value="DNA_pol3_delta2"/>
    <property type="match status" value="1"/>
</dbReference>
<dbReference type="KEGG" id="laca:LAC1533_0802"/>
<dbReference type="GO" id="GO:0006261">
    <property type="term" value="P:DNA-templated DNA replication"/>
    <property type="evidence" value="ECO:0007669"/>
    <property type="project" value="TreeGrafter"/>
</dbReference>
<dbReference type="Proteomes" id="UP000051491">
    <property type="component" value="Unassembled WGS sequence"/>
</dbReference>
<dbReference type="NCBIfam" id="NF005972">
    <property type="entry name" value="PRK08058.1"/>
    <property type="match status" value="1"/>
</dbReference>
<evidence type="ECO:0000313" key="4">
    <source>
        <dbReference type="Proteomes" id="UP000190935"/>
    </source>
</evidence>
<evidence type="ECO:0000313" key="2">
    <source>
        <dbReference type="EMBL" id="SFV40222.1"/>
    </source>
</evidence>
<dbReference type="PANTHER" id="PTHR11669">
    <property type="entry name" value="REPLICATION FACTOR C / DNA POLYMERASE III GAMMA-TAU SUBUNIT"/>
    <property type="match status" value="1"/>
</dbReference>
<gene>
    <name evidence="1" type="ORF">IV43_GL001296</name>
    <name evidence="2" type="ORF">LAC1533_0802</name>
</gene>
<organism evidence="1 3">
    <name type="scientific">Ligilactobacillus acidipiscis</name>
    <dbReference type="NCBI Taxonomy" id="89059"/>
    <lineage>
        <taxon>Bacteria</taxon>
        <taxon>Bacillati</taxon>
        <taxon>Bacillota</taxon>
        <taxon>Bacilli</taxon>
        <taxon>Lactobacillales</taxon>
        <taxon>Lactobacillaceae</taxon>
        <taxon>Ligilactobacillus</taxon>
    </lineage>
</organism>
<proteinExistence type="predicted"/>
<sequence length="328" mass="36474">MNIVEAQPQLTAHFGDLVRQNRLAHAYLLAGPAGSGKKELALWIAKLLFCEHLSADGPCDHCSECTRISEHEHPDVVEVSPTGLSIKIDQIRYLKSEFAKSGVEGAQKVFIIEDAEKMSTSAANGLLKFLEEPSGTVTAFLLTSEQNKILPTIISRCQLLELNAPALSYLVEKLKAKGISQDQAILLSNLTKDADQAEKIGTDEDFQKLLTKLWDWYSAVLRNDLISFVKVQADLVPLVDSREKQDELLFLIALLARDLMLFANDPSQKFVFTMFEKDFSSKMANISAVAATDACEAVLKKWRLLSSNVSIQNILESLTLELCDCYHR</sequence>
<dbReference type="STRING" id="89059.LAC1533_0802"/>
<dbReference type="FunFam" id="3.40.50.300:FF:001255">
    <property type="entry name" value="DNA polymerase III subunit delta"/>
    <property type="match status" value="1"/>
</dbReference>
<evidence type="ECO:0000313" key="1">
    <source>
        <dbReference type="EMBL" id="KRN83832.1"/>
    </source>
</evidence>
<dbReference type="GO" id="GO:0008408">
    <property type="term" value="F:3'-5' exonuclease activity"/>
    <property type="evidence" value="ECO:0007669"/>
    <property type="project" value="InterPro"/>
</dbReference>
<dbReference type="InterPro" id="IPR027417">
    <property type="entry name" value="P-loop_NTPase"/>
</dbReference>
<dbReference type="GO" id="GO:0003887">
    <property type="term" value="F:DNA-directed DNA polymerase activity"/>
    <property type="evidence" value="ECO:0007669"/>
    <property type="project" value="UniProtKB-EC"/>
</dbReference>
<accession>A0A0R2K2P2</accession>
<dbReference type="PANTHER" id="PTHR11669:SF8">
    <property type="entry name" value="DNA POLYMERASE III SUBUNIT DELTA"/>
    <property type="match status" value="1"/>
</dbReference>
<dbReference type="PATRIC" id="fig|89059.3.peg.1394"/>
<dbReference type="GeneID" id="95348881"/>
<dbReference type="AlphaFoldDB" id="A0A0R2K2P2"/>
<dbReference type="Proteomes" id="UP000190935">
    <property type="component" value="Chromosome I"/>
</dbReference>
<keyword evidence="2" id="KW-0808">Transferase</keyword>
<dbReference type="EMBL" id="LT630287">
    <property type="protein sequence ID" value="SFV40222.1"/>
    <property type="molecule type" value="Genomic_DNA"/>
</dbReference>
<keyword evidence="2" id="KW-0548">Nucleotidyltransferase</keyword>
<dbReference type="OrthoDB" id="9810148at2"/>
<dbReference type="InterPro" id="IPR050238">
    <property type="entry name" value="DNA_Rep/Repair_Clamp_Loader"/>
</dbReference>
<reference evidence="4" key="2">
    <citation type="submission" date="2016-11" db="EMBL/GenBank/DDBJ databases">
        <authorList>
            <person name="Papadimitriou K."/>
        </authorList>
    </citation>
    <scope>NUCLEOTIDE SEQUENCE [LARGE SCALE GENOMIC DNA]</scope>
    <source>
        <strain evidence="4">ACA-DC 1533</strain>
    </source>
</reference>
<dbReference type="EMBL" id="JQBK01000035">
    <property type="protein sequence ID" value="KRN83832.1"/>
    <property type="molecule type" value="Genomic_DNA"/>
</dbReference>
<dbReference type="InterPro" id="IPR004622">
    <property type="entry name" value="DNA_pol_HolB"/>
</dbReference>
<dbReference type="RefSeq" id="WP_010497869.1">
    <property type="nucleotide sequence ID" value="NZ_JQBK01000035.1"/>
</dbReference>
<evidence type="ECO:0000313" key="3">
    <source>
        <dbReference type="Proteomes" id="UP000051491"/>
    </source>
</evidence>
<reference evidence="1 3" key="1">
    <citation type="journal article" date="2015" name="Genome Announc.">
        <title>Expanding the biotechnology potential of lactobacilli through comparative genomics of 213 strains and associated genera.</title>
        <authorList>
            <person name="Sun Z."/>
            <person name="Harris H.M."/>
            <person name="McCann A."/>
            <person name="Guo C."/>
            <person name="Argimon S."/>
            <person name="Zhang W."/>
            <person name="Yang X."/>
            <person name="Jeffery I.B."/>
            <person name="Cooney J.C."/>
            <person name="Kagawa T.F."/>
            <person name="Liu W."/>
            <person name="Song Y."/>
            <person name="Salvetti E."/>
            <person name="Wrobel A."/>
            <person name="Rasinkangas P."/>
            <person name="Parkhill J."/>
            <person name="Rea M.C."/>
            <person name="O'Sullivan O."/>
            <person name="Ritari J."/>
            <person name="Douillard F.P."/>
            <person name="Paul Ross R."/>
            <person name="Yang R."/>
            <person name="Briner A.E."/>
            <person name="Felis G.E."/>
            <person name="de Vos W.M."/>
            <person name="Barrangou R."/>
            <person name="Klaenhammer T.R."/>
            <person name="Caufield P.W."/>
            <person name="Cui Y."/>
            <person name="Zhang H."/>
            <person name="O'Toole P.W."/>
        </authorList>
    </citation>
    <scope>NUCLEOTIDE SEQUENCE [LARGE SCALE GENOMIC DNA]</scope>
    <source>
        <strain evidence="1 3">DSM 15353</strain>
    </source>
</reference>
<reference evidence="2" key="3">
    <citation type="submission" date="2016-11" db="EMBL/GenBank/DDBJ databases">
        <authorList>
            <person name="Jaros S."/>
            <person name="Januszkiewicz K."/>
            <person name="Wedrychowicz H."/>
        </authorList>
    </citation>
    <scope>NUCLEOTIDE SEQUENCE [LARGE SCALE GENOMIC DNA]</scope>
    <source>
        <strain evidence="2">ACA-DC 1533</strain>
    </source>
</reference>
<dbReference type="Gene3D" id="3.40.50.300">
    <property type="entry name" value="P-loop containing nucleotide triphosphate hydrolases"/>
    <property type="match status" value="1"/>
</dbReference>
<protein>
    <submittedName>
        <fullName evidence="2">DNA polymerase III delta prime subunit</fullName>
        <ecNumber evidence="2">2.7.7.7</ecNumber>
    </submittedName>
    <submittedName>
        <fullName evidence="1">DNA polymerase III subunit delta</fullName>
    </submittedName>
</protein>
<dbReference type="SUPFAM" id="SSF52540">
    <property type="entry name" value="P-loop containing nucleoside triphosphate hydrolases"/>
    <property type="match status" value="1"/>
</dbReference>
<name>A0A0R2K2P2_9LACO</name>
<dbReference type="NCBIfam" id="TIGR00678">
    <property type="entry name" value="holB"/>
    <property type="match status" value="1"/>
</dbReference>